<dbReference type="InterPro" id="IPR016208">
    <property type="entry name" value="Ald_Oxase/xanthine_DH-like"/>
</dbReference>
<feature type="domain" description="Aldehyde oxidase/xanthine dehydrogenase a/b hammerhead" evidence="3">
    <location>
        <begin position="18"/>
        <end position="124"/>
    </location>
</feature>
<organism evidence="4 5">
    <name type="scientific">Gordonia rubripertincta</name>
    <name type="common">Rhodococcus corallinus</name>
    <dbReference type="NCBI Taxonomy" id="36822"/>
    <lineage>
        <taxon>Bacteria</taxon>
        <taxon>Bacillati</taxon>
        <taxon>Actinomycetota</taxon>
        <taxon>Actinomycetes</taxon>
        <taxon>Mycobacteriales</taxon>
        <taxon>Gordoniaceae</taxon>
        <taxon>Gordonia</taxon>
    </lineage>
</organism>
<accession>A0ABT4MUN6</accession>
<dbReference type="InterPro" id="IPR037165">
    <property type="entry name" value="AldOxase/xan_DH_Mopterin-bd_sf"/>
</dbReference>
<dbReference type="Gene3D" id="3.90.1170.50">
    <property type="entry name" value="Aldehyde oxidase/xanthine dehydrogenase, a/b hammerhead"/>
    <property type="match status" value="1"/>
</dbReference>
<gene>
    <name evidence="4" type="ORF">O4213_12090</name>
</gene>
<evidence type="ECO:0000313" key="4">
    <source>
        <dbReference type="EMBL" id="MCZ4550724.1"/>
    </source>
</evidence>
<evidence type="ECO:0000313" key="5">
    <source>
        <dbReference type="Proteomes" id="UP001067235"/>
    </source>
</evidence>
<dbReference type="SUPFAM" id="SSF54665">
    <property type="entry name" value="CO dehydrogenase molybdoprotein N-domain-like"/>
    <property type="match status" value="1"/>
</dbReference>
<protein>
    <submittedName>
        <fullName evidence="4">Xanthine dehydrogenase family protein molybdopterin-binding subunit</fullName>
    </submittedName>
</protein>
<dbReference type="InterPro" id="IPR036856">
    <property type="entry name" value="Ald_Oxase/Xan_DH_a/b_sf"/>
</dbReference>
<evidence type="ECO:0000256" key="1">
    <source>
        <dbReference type="ARBA" id="ARBA00022505"/>
    </source>
</evidence>
<sequence length="704" mass="75321">MTALGVPHRRVEGNDKVRGTARYTADQRPDGEGVVHCRHVGSQVNRGRVIAVDVESALSQPGVLAVLWHQNAPALDQIDDAELLIMQSDEVHYRGQIVAAVIATSAETAQAAADSLDITYESSSDFDNILQRDHPDHYAPEEVNAGFPTDARRGDPEQALSDAAHVVDEWYSTPAMHNNPMEPHASVARWTHGDKGAEVTVWDSTQAPSGVQADLSTLFGLEPERIRVIAEHVGGGFGGKGSTRPNVVLAVMAARHLKSTVRVVLPRSATFTFVGYRTPTYSRLALGADPQGRLSVVCHDTMQQTSKIVEFVEQTAEGTRHIYRSDHSRTTHRVAALDVSTPRWMRAPGEAPGIHALECAIDELSYELGMDPIELRIVNEPEADPATGTPFSSRNVVRALRAGADKFGWEQRSPAPAATLVGRKLWGTGVALASYPALTSPSTARARANSDGTFDVSVAASDIGTGARTVLAQIAADALDAPYSAVRLHLGDSSLPKAPGAGGSSGTSSWGFAVDKACRDLRYQLRQVGAPTTAIEVTADTTDDVAARTQKPREAFGAQFARVSVDVDTGEVAVEQMLGVFAVGRVLNPRLARSQLIGGMTFGLGMALLEEGVPDHDYGGFTNENMADYHVPAHADVRHIDAIWIDEEDDELNPMGSKGIGEIGNVGSSAAIVNAVFHACGVRVRDLPVRPDKLQSLIDPALRE</sequence>
<comment type="caution">
    <text evidence="4">The sequence shown here is derived from an EMBL/GenBank/DDBJ whole genome shotgun (WGS) entry which is preliminary data.</text>
</comment>
<dbReference type="InterPro" id="IPR000674">
    <property type="entry name" value="Ald_Oxase/Xan_DH_a/b"/>
</dbReference>
<keyword evidence="2" id="KW-0560">Oxidoreductase</keyword>
<dbReference type="Gene3D" id="3.30.365.10">
    <property type="entry name" value="Aldehyde oxidase/xanthine dehydrogenase, molybdopterin binding domain"/>
    <property type="match status" value="4"/>
</dbReference>
<keyword evidence="5" id="KW-1185">Reference proteome</keyword>
<evidence type="ECO:0000256" key="2">
    <source>
        <dbReference type="ARBA" id="ARBA00023002"/>
    </source>
</evidence>
<dbReference type="Pfam" id="PF02738">
    <property type="entry name" value="MoCoBD_1"/>
    <property type="match status" value="1"/>
</dbReference>
<dbReference type="Proteomes" id="UP001067235">
    <property type="component" value="Unassembled WGS sequence"/>
</dbReference>
<evidence type="ECO:0000259" key="3">
    <source>
        <dbReference type="SMART" id="SM01008"/>
    </source>
</evidence>
<dbReference type="SMART" id="SM01008">
    <property type="entry name" value="Ald_Xan_dh_C"/>
    <property type="match status" value="1"/>
</dbReference>
<dbReference type="InterPro" id="IPR008274">
    <property type="entry name" value="AldOxase/xan_DH_MoCoBD1"/>
</dbReference>
<dbReference type="Pfam" id="PF01315">
    <property type="entry name" value="Ald_Xan_dh_C"/>
    <property type="match status" value="1"/>
</dbReference>
<dbReference type="EMBL" id="JAPWIE010000003">
    <property type="protein sequence ID" value="MCZ4550724.1"/>
    <property type="molecule type" value="Genomic_DNA"/>
</dbReference>
<reference evidence="4" key="1">
    <citation type="submission" date="2022-12" db="EMBL/GenBank/DDBJ databases">
        <authorList>
            <person name="Krivoruchko A.V."/>
            <person name="Elkin A."/>
        </authorList>
    </citation>
    <scope>NUCLEOTIDE SEQUENCE</scope>
    <source>
        <strain evidence="4">IEGM 1388</strain>
    </source>
</reference>
<dbReference type="Pfam" id="PF20256">
    <property type="entry name" value="MoCoBD_2"/>
    <property type="match status" value="2"/>
</dbReference>
<dbReference type="SUPFAM" id="SSF56003">
    <property type="entry name" value="Molybdenum cofactor-binding domain"/>
    <property type="match status" value="1"/>
</dbReference>
<keyword evidence="1" id="KW-0500">Molybdenum</keyword>
<dbReference type="PANTHER" id="PTHR11908:SF132">
    <property type="entry name" value="ALDEHYDE OXIDASE 1-RELATED"/>
    <property type="match status" value="1"/>
</dbReference>
<name>A0ABT4MUN6_GORRU</name>
<dbReference type="PANTHER" id="PTHR11908">
    <property type="entry name" value="XANTHINE DEHYDROGENASE"/>
    <property type="match status" value="1"/>
</dbReference>
<dbReference type="InterPro" id="IPR046867">
    <property type="entry name" value="AldOxase/xan_DH_MoCoBD2"/>
</dbReference>
<dbReference type="RefSeq" id="WP_301571310.1">
    <property type="nucleotide sequence ID" value="NZ_JAPWIE010000003.1"/>
</dbReference>
<proteinExistence type="predicted"/>